<evidence type="ECO:0000313" key="2">
    <source>
        <dbReference type="Proteomes" id="UP000030321"/>
    </source>
</evidence>
<dbReference type="RefSeq" id="WP_045361397.1">
    <property type="nucleotide sequence ID" value="NZ_BBPA01000068.1"/>
</dbReference>
<protein>
    <submittedName>
        <fullName evidence="1">Unnamed protein product</fullName>
    </submittedName>
</protein>
<dbReference type="PANTHER" id="PTHR40036">
    <property type="entry name" value="MACROCIN O-METHYLTRANSFERASE"/>
    <property type="match status" value="1"/>
</dbReference>
<dbReference type="AlphaFoldDB" id="A0A0A1VZG3"/>
<organism evidence="1 2">
    <name type="scientific">Microcystis aeruginosa NIES-44</name>
    <dbReference type="NCBI Taxonomy" id="449439"/>
    <lineage>
        <taxon>Bacteria</taxon>
        <taxon>Bacillati</taxon>
        <taxon>Cyanobacteriota</taxon>
        <taxon>Cyanophyceae</taxon>
        <taxon>Oscillatoriophycideae</taxon>
        <taxon>Chroococcales</taxon>
        <taxon>Microcystaceae</taxon>
        <taxon>Microcystis</taxon>
    </lineage>
</organism>
<dbReference type="Proteomes" id="UP000030321">
    <property type="component" value="Unassembled WGS sequence"/>
</dbReference>
<comment type="caution">
    <text evidence="1">The sequence shown here is derived from an EMBL/GenBank/DDBJ whole genome shotgun (WGS) entry which is preliminary data.</text>
</comment>
<sequence length="268" mass="30594">MNDQSIAPISSLIEDEPLHRTSELPIWFDNFANLAQAYEGRLNESDPVIEPNDLRLHLLTTLLGTPPSEAYYLVQGLARCREVEGDVCEFGVAQGETSALIANEIAGTDKTLHLFDSFQGLPAPSEKDHLLHDIFDLGNMEAYRGKMRCREGMVLERLRKISFPEHRYVIHKGFFDRILDRGENLPARVSFAYVDFDLYEPIKQVLEFLHPITPPGAIIIVDDYGFFSSGPKTAVDEFIQDKNDREKVYEYMIPDTRYGHFIVLRKKG</sequence>
<reference evidence="2" key="1">
    <citation type="journal article" date="2015" name="Genome">
        <title>Whole Genome Sequence of the Non-Microcystin-Producing Microcystis aeruginosa Strain NIES-44.</title>
        <authorList>
            <person name="Okano K."/>
            <person name="Miyata N."/>
            <person name="Ozaki Y."/>
        </authorList>
    </citation>
    <scope>NUCLEOTIDE SEQUENCE [LARGE SCALE GENOMIC DNA]</scope>
    <source>
        <strain evidence="2">NIES-44</strain>
    </source>
</reference>
<dbReference type="InterPro" id="IPR008884">
    <property type="entry name" value="TylF_MeTrfase"/>
</dbReference>
<accession>A0A0A1VZG3</accession>
<name>A0A0A1VZG3_MICAE</name>
<gene>
    <name evidence="1" type="ORF">N44_04000</name>
</gene>
<dbReference type="EMBL" id="BBPA01000068">
    <property type="protein sequence ID" value="GAL95145.1"/>
    <property type="molecule type" value="Genomic_DNA"/>
</dbReference>
<dbReference type="InterPro" id="IPR029063">
    <property type="entry name" value="SAM-dependent_MTases_sf"/>
</dbReference>
<dbReference type="Pfam" id="PF05711">
    <property type="entry name" value="TylF"/>
    <property type="match status" value="1"/>
</dbReference>
<proteinExistence type="predicted"/>
<dbReference type="Gene3D" id="3.40.50.150">
    <property type="entry name" value="Vaccinia Virus protein VP39"/>
    <property type="match status" value="1"/>
</dbReference>
<dbReference type="PANTHER" id="PTHR40036:SF1">
    <property type="entry name" value="MACROCIN O-METHYLTRANSFERASE"/>
    <property type="match status" value="1"/>
</dbReference>
<evidence type="ECO:0000313" key="1">
    <source>
        <dbReference type="EMBL" id="GAL95145.1"/>
    </source>
</evidence>